<evidence type="ECO:0000256" key="1">
    <source>
        <dbReference type="SAM" id="Phobius"/>
    </source>
</evidence>
<feature type="transmembrane region" description="Helical" evidence="1">
    <location>
        <begin position="123"/>
        <end position="147"/>
    </location>
</feature>
<keyword evidence="1" id="KW-1133">Transmembrane helix</keyword>
<protein>
    <submittedName>
        <fullName evidence="2">Uncharacterized protein</fullName>
    </submittedName>
</protein>
<dbReference type="OrthoDB" id="2617300at2"/>
<gene>
    <name evidence="2" type="ORF">DQG23_23815</name>
</gene>
<name>A0A329MFQ7_9BACL</name>
<keyword evidence="1" id="KW-0472">Membrane</keyword>
<keyword evidence="3" id="KW-1185">Reference proteome</keyword>
<sequence>MKIKWPLIFLCICAIFFYLIKLFTIKPHRWSGNGNLGLLIIFPTIPIILTSIILIIIYVYKLFKRKPKTIPAVTAISGILIIPLAWAEYAFIQQKIEALGGSYDNPESKLYRFPLLNQYTNDLFFNAYTFCGFVVFAILAAGAISLVQMKRAKK</sequence>
<evidence type="ECO:0000313" key="2">
    <source>
        <dbReference type="EMBL" id="RAV18765.1"/>
    </source>
</evidence>
<dbReference type="Proteomes" id="UP000250369">
    <property type="component" value="Unassembled WGS sequence"/>
</dbReference>
<proteinExistence type="predicted"/>
<dbReference type="AlphaFoldDB" id="A0A329MFQ7"/>
<feature type="transmembrane region" description="Helical" evidence="1">
    <location>
        <begin position="7"/>
        <end position="25"/>
    </location>
</feature>
<accession>A0A329MFQ7</accession>
<feature type="transmembrane region" description="Helical" evidence="1">
    <location>
        <begin position="72"/>
        <end position="92"/>
    </location>
</feature>
<dbReference type="RefSeq" id="WP_113033383.1">
    <property type="nucleotide sequence ID" value="NZ_QMFB01000015.1"/>
</dbReference>
<reference evidence="2 3" key="1">
    <citation type="journal article" date="2009" name="Int. J. Syst. Evol. Microbiol.">
        <title>Paenibacillus contaminans sp. nov., isolated from a contaminated laboratory plate.</title>
        <authorList>
            <person name="Chou J.H."/>
            <person name="Lee J.H."/>
            <person name="Lin M.C."/>
            <person name="Chang P.S."/>
            <person name="Arun A.B."/>
            <person name="Young C.C."/>
            <person name="Chen W.M."/>
        </authorList>
    </citation>
    <scope>NUCLEOTIDE SEQUENCE [LARGE SCALE GENOMIC DNA]</scope>
    <source>
        <strain evidence="2 3">CKOBP-6</strain>
    </source>
</reference>
<evidence type="ECO:0000313" key="3">
    <source>
        <dbReference type="Proteomes" id="UP000250369"/>
    </source>
</evidence>
<comment type="caution">
    <text evidence="2">The sequence shown here is derived from an EMBL/GenBank/DDBJ whole genome shotgun (WGS) entry which is preliminary data.</text>
</comment>
<dbReference type="EMBL" id="QMFB01000015">
    <property type="protein sequence ID" value="RAV18765.1"/>
    <property type="molecule type" value="Genomic_DNA"/>
</dbReference>
<feature type="transmembrane region" description="Helical" evidence="1">
    <location>
        <begin position="37"/>
        <end position="60"/>
    </location>
</feature>
<keyword evidence="1" id="KW-0812">Transmembrane</keyword>
<organism evidence="2 3">
    <name type="scientific">Paenibacillus contaminans</name>
    <dbReference type="NCBI Taxonomy" id="450362"/>
    <lineage>
        <taxon>Bacteria</taxon>
        <taxon>Bacillati</taxon>
        <taxon>Bacillota</taxon>
        <taxon>Bacilli</taxon>
        <taxon>Bacillales</taxon>
        <taxon>Paenibacillaceae</taxon>
        <taxon>Paenibacillus</taxon>
    </lineage>
</organism>